<evidence type="ECO:0000313" key="1">
    <source>
        <dbReference type="EMBL" id="GGD12836.1"/>
    </source>
</evidence>
<name>A0ABQ1Q4R8_9GAMM</name>
<reference evidence="2" key="1">
    <citation type="journal article" date="2019" name="Int. J. Syst. Evol. Microbiol.">
        <title>The Global Catalogue of Microorganisms (GCM) 10K type strain sequencing project: providing services to taxonomists for standard genome sequencing and annotation.</title>
        <authorList>
            <consortium name="The Broad Institute Genomics Platform"/>
            <consortium name="The Broad Institute Genome Sequencing Center for Infectious Disease"/>
            <person name="Wu L."/>
            <person name="Ma J."/>
        </authorList>
    </citation>
    <scope>NUCLEOTIDE SEQUENCE [LARGE SCALE GENOMIC DNA]</scope>
    <source>
        <strain evidence="2">CGMCC 1.12482</strain>
    </source>
</reference>
<organism evidence="1 2">
    <name type="scientific">Halopseudomonas salina</name>
    <dbReference type="NCBI Taxonomy" id="1323744"/>
    <lineage>
        <taxon>Bacteria</taxon>
        <taxon>Pseudomonadati</taxon>
        <taxon>Pseudomonadota</taxon>
        <taxon>Gammaproteobacteria</taxon>
        <taxon>Pseudomonadales</taxon>
        <taxon>Pseudomonadaceae</taxon>
        <taxon>Halopseudomonas</taxon>
    </lineage>
</organism>
<evidence type="ECO:0000313" key="2">
    <source>
        <dbReference type="Proteomes" id="UP000638188"/>
    </source>
</evidence>
<sequence length="131" mass="15078">MSLYLAVFTQDDEEIDGFQVGTYHDYGKFIDSIKENVDPKNCKLLINHHDSDGYWTPQECENLIEELTYIKKVLAKLPPQKIEYDWSRQTPYEPGNNLNASLQNIDGEPMTDALVSLCQVAVENNAKLYFQ</sequence>
<protein>
    <submittedName>
        <fullName evidence="1">Uncharacterized protein</fullName>
    </submittedName>
</protein>
<dbReference type="Proteomes" id="UP000638188">
    <property type="component" value="Unassembled WGS sequence"/>
</dbReference>
<comment type="caution">
    <text evidence="1">The sequence shown here is derived from an EMBL/GenBank/DDBJ whole genome shotgun (WGS) entry which is preliminary data.</text>
</comment>
<dbReference type="RefSeq" id="WP_150279463.1">
    <property type="nucleotide sequence ID" value="NZ_BMFF01000020.1"/>
</dbReference>
<dbReference type="EMBL" id="BMFF01000020">
    <property type="protein sequence ID" value="GGD12836.1"/>
    <property type="molecule type" value="Genomic_DNA"/>
</dbReference>
<gene>
    <name evidence="1" type="ORF">GCM10007418_34620</name>
</gene>
<keyword evidence="2" id="KW-1185">Reference proteome</keyword>
<accession>A0ABQ1Q4R8</accession>
<proteinExistence type="predicted"/>